<feature type="transmembrane region" description="Helical" evidence="7">
    <location>
        <begin position="50"/>
        <end position="68"/>
    </location>
</feature>
<keyword evidence="2 7" id="KW-0812">Transmembrane</keyword>
<dbReference type="PANTHER" id="PTHR24221:SF397">
    <property type="entry name" value="ABC TRANSPORTER, ATP-BINDING TRANSMEMBRANE PROTEIN"/>
    <property type="match status" value="1"/>
</dbReference>
<evidence type="ECO:0000256" key="5">
    <source>
        <dbReference type="ARBA" id="ARBA00022989"/>
    </source>
</evidence>
<dbReference type="InterPro" id="IPR011527">
    <property type="entry name" value="ABC1_TM_dom"/>
</dbReference>
<protein>
    <submittedName>
        <fullName evidence="10">ATP-binding cassette subfamily B protein</fullName>
    </submittedName>
</protein>
<dbReference type="Gene3D" id="3.40.50.300">
    <property type="entry name" value="P-loop containing nucleotide triphosphate hydrolases"/>
    <property type="match status" value="1"/>
</dbReference>
<comment type="caution">
    <text evidence="10">The sequence shown here is derived from an EMBL/GenBank/DDBJ whole genome shotgun (WGS) entry which is preliminary data.</text>
</comment>
<dbReference type="Gene3D" id="1.20.1560.10">
    <property type="entry name" value="ABC transporter type 1, transmembrane domain"/>
    <property type="match status" value="1"/>
</dbReference>
<keyword evidence="3" id="KW-0547">Nucleotide-binding</keyword>
<gene>
    <name evidence="10" type="ORF">J2Z43_001932</name>
</gene>
<evidence type="ECO:0000256" key="6">
    <source>
        <dbReference type="ARBA" id="ARBA00023136"/>
    </source>
</evidence>
<accession>A0ABS4EC77</accession>
<reference evidence="10 11" key="1">
    <citation type="submission" date="2021-03" db="EMBL/GenBank/DDBJ databases">
        <title>Genomic Encyclopedia of Type Strains, Phase IV (KMG-IV): sequencing the most valuable type-strain genomes for metagenomic binning, comparative biology and taxonomic classification.</title>
        <authorList>
            <person name="Goeker M."/>
        </authorList>
    </citation>
    <scope>NUCLEOTIDE SEQUENCE [LARGE SCALE GENOMIC DNA]</scope>
    <source>
        <strain evidence="10 11">DSM 1289</strain>
    </source>
</reference>
<evidence type="ECO:0000256" key="1">
    <source>
        <dbReference type="ARBA" id="ARBA00004651"/>
    </source>
</evidence>
<dbReference type="PROSITE" id="PS00211">
    <property type="entry name" value="ABC_TRANSPORTER_1"/>
    <property type="match status" value="1"/>
</dbReference>
<keyword evidence="11" id="KW-1185">Reference proteome</keyword>
<dbReference type="SUPFAM" id="SSF90123">
    <property type="entry name" value="ABC transporter transmembrane region"/>
    <property type="match status" value="1"/>
</dbReference>
<dbReference type="SUPFAM" id="SSF52540">
    <property type="entry name" value="P-loop containing nucleoside triphosphate hydrolases"/>
    <property type="match status" value="1"/>
</dbReference>
<dbReference type="RefSeq" id="WP_209456959.1">
    <property type="nucleotide sequence ID" value="NZ_BAAACS010000011.1"/>
</dbReference>
<dbReference type="PROSITE" id="PS50929">
    <property type="entry name" value="ABC_TM1F"/>
    <property type="match status" value="1"/>
</dbReference>
<evidence type="ECO:0000256" key="4">
    <source>
        <dbReference type="ARBA" id="ARBA00022840"/>
    </source>
</evidence>
<dbReference type="Pfam" id="PF00664">
    <property type="entry name" value="ABC_membrane"/>
    <property type="match status" value="1"/>
</dbReference>
<comment type="subcellular location">
    <subcellularLocation>
        <location evidence="1">Cell membrane</location>
        <topology evidence="1">Multi-pass membrane protein</topology>
    </subcellularLocation>
</comment>
<feature type="transmembrane region" description="Helical" evidence="7">
    <location>
        <begin position="240"/>
        <end position="259"/>
    </location>
</feature>
<dbReference type="EMBL" id="JAGGJX010000003">
    <property type="protein sequence ID" value="MBP1855537.1"/>
    <property type="molecule type" value="Genomic_DNA"/>
</dbReference>
<evidence type="ECO:0000313" key="10">
    <source>
        <dbReference type="EMBL" id="MBP1855537.1"/>
    </source>
</evidence>
<feature type="domain" description="ABC transporter" evidence="8">
    <location>
        <begin position="328"/>
        <end position="563"/>
    </location>
</feature>
<organism evidence="10 11">
    <name type="scientific">Metaclostridioides mangenotii</name>
    <dbReference type="NCBI Taxonomy" id="1540"/>
    <lineage>
        <taxon>Bacteria</taxon>
        <taxon>Bacillati</taxon>
        <taxon>Bacillota</taxon>
        <taxon>Clostridia</taxon>
        <taxon>Peptostreptococcales</taxon>
        <taxon>Peptostreptococcaceae</taxon>
        <taxon>Metaclostridioides</taxon>
    </lineage>
</organism>
<dbReference type="GO" id="GO:0005524">
    <property type="term" value="F:ATP binding"/>
    <property type="evidence" value="ECO:0007669"/>
    <property type="project" value="UniProtKB-KW"/>
</dbReference>
<dbReference type="InterPro" id="IPR003439">
    <property type="entry name" value="ABC_transporter-like_ATP-bd"/>
</dbReference>
<dbReference type="Proteomes" id="UP000767291">
    <property type="component" value="Unassembled WGS sequence"/>
</dbReference>
<dbReference type="PANTHER" id="PTHR24221">
    <property type="entry name" value="ATP-BINDING CASSETTE SUB-FAMILY B"/>
    <property type="match status" value="1"/>
</dbReference>
<evidence type="ECO:0000259" key="8">
    <source>
        <dbReference type="PROSITE" id="PS50893"/>
    </source>
</evidence>
<dbReference type="SMART" id="SM00382">
    <property type="entry name" value="AAA"/>
    <property type="match status" value="1"/>
</dbReference>
<keyword evidence="5 7" id="KW-1133">Transmembrane helix</keyword>
<feature type="transmembrane region" description="Helical" evidence="7">
    <location>
        <begin position="12"/>
        <end position="38"/>
    </location>
</feature>
<dbReference type="InterPro" id="IPR027417">
    <property type="entry name" value="P-loop_NTPase"/>
</dbReference>
<name>A0ABS4EC77_9FIRM</name>
<dbReference type="InterPro" id="IPR039421">
    <property type="entry name" value="Type_1_exporter"/>
</dbReference>
<dbReference type="InterPro" id="IPR036640">
    <property type="entry name" value="ABC1_TM_sf"/>
</dbReference>
<dbReference type="InterPro" id="IPR017871">
    <property type="entry name" value="ABC_transporter-like_CS"/>
</dbReference>
<dbReference type="InterPro" id="IPR003593">
    <property type="entry name" value="AAA+_ATPase"/>
</dbReference>
<dbReference type="PROSITE" id="PS50893">
    <property type="entry name" value="ABC_TRANSPORTER_2"/>
    <property type="match status" value="1"/>
</dbReference>
<evidence type="ECO:0000256" key="2">
    <source>
        <dbReference type="ARBA" id="ARBA00022692"/>
    </source>
</evidence>
<proteinExistence type="predicted"/>
<keyword evidence="4 10" id="KW-0067">ATP-binding</keyword>
<dbReference type="Pfam" id="PF00005">
    <property type="entry name" value="ABC_tran"/>
    <property type="match status" value="1"/>
</dbReference>
<evidence type="ECO:0000256" key="3">
    <source>
        <dbReference type="ARBA" id="ARBA00022741"/>
    </source>
</evidence>
<keyword evidence="6 7" id="KW-0472">Membrane</keyword>
<feature type="transmembrane region" description="Helical" evidence="7">
    <location>
        <begin position="271"/>
        <end position="295"/>
    </location>
</feature>
<evidence type="ECO:0000313" key="11">
    <source>
        <dbReference type="Proteomes" id="UP000767291"/>
    </source>
</evidence>
<feature type="domain" description="ABC transmembrane type-1" evidence="9">
    <location>
        <begin position="15"/>
        <end position="297"/>
    </location>
</feature>
<evidence type="ECO:0000256" key="7">
    <source>
        <dbReference type="SAM" id="Phobius"/>
    </source>
</evidence>
<evidence type="ECO:0000259" key="9">
    <source>
        <dbReference type="PROSITE" id="PS50929"/>
    </source>
</evidence>
<sequence length="568" mass="63147">MEKSVWIRRDRKLTVSIILNVIEGLLTGSVLGIVFLTIDSLFKDTFEISKLTNLCILLAGIFIVRLLLYSIGYTLGHTGGSSTARNIRIFLGKKIKNLPLINFSKYKTGEFINIITNDVNNYEDILGHKIGEIAKNITLVVVTLLFLSTINPIIGSINIVLALLIIPFMVLSAKIVTKYGGMKKDILDDNVSDLVEYINGIQTFRSYGLGGVKNDKINKSLKDISDISYRFESKVVPVGNLYRIIMDLSMPLTIVIGGAKWLANDFGSPEYIICVILSFFISQLMGTLFIDLTTYKNLMISKKSMDSLAHQEEDNYSENNFDPQNYDIEFKNVSFSYVENNPVLNNVSFKAKHGELTAIVGDSGSGKSTILNLISKYYEADSGNIKIGGFCTKYINSEKVLESVSMVYQDVFLFNDSIKNNIKFAKPAASDIEIIEACKASNCNNFIKDLEKGYDTFVGENGNRLSGGEKQRISIARAILKDSPILLLDEATASLDIENELYVKDAISKLVKEDKTIIIIAHNLSVIKNADNILVVGDGKILEQGSHEKLMKNKGKYYSMWMSEVTAG</sequence>